<dbReference type="PROSITE" id="PS50157">
    <property type="entry name" value="ZINC_FINGER_C2H2_2"/>
    <property type="match status" value="2"/>
</dbReference>
<feature type="region of interest" description="Disordered" evidence="2">
    <location>
        <begin position="161"/>
        <end position="268"/>
    </location>
</feature>
<feature type="domain" description="C2H2-type" evidence="3">
    <location>
        <begin position="922"/>
        <end position="951"/>
    </location>
</feature>
<dbReference type="PROSITE" id="PS00028">
    <property type="entry name" value="ZINC_FINGER_C2H2_1"/>
    <property type="match status" value="3"/>
</dbReference>
<feature type="compositionally biased region" description="Polar residues" evidence="2">
    <location>
        <begin position="168"/>
        <end position="182"/>
    </location>
</feature>
<feature type="compositionally biased region" description="Low complexity" evidence="2">
    <location>
        <begin position="438"/>
        <end position="448"/>
    </location>
</feature>
<feature type="compositionally biased region" description="Polar residues" evidence="2">
    <location>
        <begin position="244"/>
        <end position="268"/>
    </location>
</feature>
<gene>
    <name evidence="4" type="ORF">GFSPODELE1_LOCUS3009</name>
</gene>
<protein>
    <recommendedName>
        <fullName evidence="3">C2H2-type domain-containing protein</fullName>
    </recommendedName>
</protein>
<feature type="region of interest" description="Disordered" evidence="2">
    <location>
        <begin position="88"/>
        <end position="120"/>
    </location>
</feature>
<feature type="region of interest" description="Disordered" evidence="2">
    <location>
        <begin position="1091"/>
        <end position="1136"/>
    </location>
</feature>
<feature type="region of interest" description="Disordered" evidence="2">
    <location>
        <begin position="623"/>
        <end position="647"/>
    </location>
</feature>
<keyword evidence="1" id="KW-0479">Metal-binding</keyword>
<evidence type="ECO:0000256" key="1">
    <source>
        <dbReference type="PROSITE-ProRule" id="PRU00042"/>
    </source>
</evidence>
<feature type="region of interest" description="Disordered" evidence="2">
    <location>
        <begin position="1"/>
        <end position="31"/>
    </location>
</feature>
<proteinExistence type="predicted"/>
<dbReference type="EMBL" id="OZ037945">
    <property type="protein sequence ID" value="CAL1700129.1"/>
    <property type="molecule type" value="Genomic_DNA"/>
</dbReference>
<evidence type="ECO:0000313" key="5">
    <source>
        <dbReference type="Proteomes" id="UP001497453"/>
    </source>
</evidence>
<evidence type="ECO:0000256" key="2">
    <source>
        <dbReference type="SAM" id="MobiDB-lite"/>
    </source>
</evidence>
<reference evidence="5" key="1">
    <citation type="submission" date="2024-04" db="EMBL/GenBank/DDBJ databases">
        <authorList>
            <person name="Shaw F."/>
            <person name="Minotto A."/>
        </authorList>
    </citation>
    <scope>NUCLEOTIDE SEQUENCE [LARGE SCALE GENOMIC DNA]</scope>
</reference>
<accession>A0ABP1CZ44</accession>
<dbReference type="Gene3D" id="3.30.160.60">
    <property type="entry name" value="Classic Zinc Finger"/>
    <property type="match status" value="1"/>
</dbReference>
<evidence type="ECO:0000259" key="3">
    <source>
        <dbReference type="PROSITE" id="PS50157"/>
    </source>
</evidence>
<feature type="compositionally biased region" description="Basic and acidic residues" evidence="2">
    <location>
        <begin position="536"/>
        <end position="549"/>
    </location>
</feature>
<dbReference type="PANTHER" id="PTHR48125">
    <property type="entry name" value="LP07818P1"/>
    <property type="match status" value="1"/>
</dbReference>
<feature type="region of interest" description="Disordered" evidence="2">
    <location>
        <begin position="390"/>
        <end position="587"/>
    </location>
</feature>
<feature type="compositionally biased region" description="Polar residues" evidence="2">
    <location>
        <begin position="191"/>
        <end position="202"/>
    </location>
</feature>
<dbReference type="SMART" id="SM00355">
    <property type="entry name" value="ZnF_C2H2"/>
    <property type="match status" value="3"/>
</dbReference>
<keyword evidence="1" id="KW-0862">Zinc</keyword>
<sequence>MNNGEGSQSLHERQLGLQLPPETSGITPERHAENWQRIQWMRNYVDEYERRNQAALDRWYAEQQRVLEDRVAAGRQAEHLLSQLQATRNESGTTGPPSPQARPANHQPVAGPSTSPQLNAPVVQASSSSYLSVQNISTGQRVAYAPHPSLARGGYPTQSYEQQADAAQYSQPGAHPTTTHYPQWQRAPVQAKTTEAPQTAQSPELPRSYYRHAGTPATAQASQPIPLPRSAHANGISHRVPGRPSTSARQPPSQSATKESVVPQSINRQSTEGTLQPLAFAHQLVEFCATFKQEIQDEIVRRLMNKMKHSLPPNYRLPFASRPLDLQDQTTVVAVMAQLENKLNGHSLLFLTAVDTALNQLITKPKPSSGQIPAKVAVREYLVKFGLPPASTASMAHRPRSATPQTSSVSAPVQDLSVSEPSTLPRATTPTSPPQPSYQPISQQPTISTVSGPSIQTSISQAAQAPPKPSSPRTPAKADRSRLAHDILRSLGRASRSSPSAPVIFPQTFQTQTQAEDDAKGKRKRADSNNIAASLPDKKQKMEEGEKEGPNQAEVSETVPRTDHISEPSQPAYSTPPSSSVRLSTPTSPELLGEIKTAGALQMEMDLSETRSHAMNLDGIQHTGSSSAPISVASGPPTSGTMTPEECLPAPENLLAQAMSIDVGPELPPEPSLEIPVAPESTLQTSESVASTSNEPLFLPSDDEDDSGMLNHELPGPSLSDEFILDTSLLPSVSPMLDSTNVRATMRGTRMVLSDDELDLLSERRARSKSLGVQAAAPPHSKPSPRPTNKVYVEAPPLPLYVKFLQAKKEEKREALSVTSSASEAEAEPMIDEPTREKREQEGRIFARNGLNRLRRSPCLWASCDAVLESPAKLIKHAVAHAKKKLETGIFRCEWTDCTEQFSSIVKLVQHTKQHAQYPVTCPCQGCSRSFLSQEELARHFRSRQHRNVTQLKPEASLIRPDVARELPPLPPRMPSYRSVPRHVKRLPIEVDHHYTLGARVLANILCYAPPGTKSRQTAPLRNRRQVPASIAPLERVLRQGPEEAKRFIQQKIEEQNLRSTVHTGPEFCNNLPSEWVTRLVERGVIFEDPNAPEVELSDTESSASDVEDDAGAIDVTPPTNNDEKPSASGAPVMDRLSPQERVYSVGLDWLVAANADAYGGQGDRTEDNHLSQPQWTPLHTEGGEDKTHH</sequence>
<feature type="compositionally biased region" description="Polar residues" evidence="2">
    <location>
        <begin position="402"/>
        <end position="426"/>
    </location>
</feature>
<name>A0ABP1CZ44_9APHY</name>
<feature type="domain" description="C2H2-type" evidence="3">
    <location>
        <begin position="891"/>
        <end position="916"/>
    </location>
</feature>
<evidence type="ECO:0000313" key="4">
    <source>
        <dbReference type="EMBL" id="CAL1700129.1"/>
    </source>
</evidence>
<dbReference type="InterPro" id="IPR013087">
    <property type="entry name" value="Znf_C2H2_type"/>
</dbReference>
<keyword evidence="1" id="KW-0863">Zinc-finger</keyword>
<feature type="compositionally biased region" description="Basic and acidic residues" evidence="2">
    <location>
        <begin position="476"/>
        <end position="488"/>
    </location>
</feature>
<feature type="compositionally biased region" description="Polar residues" evidence="2">
    <location>
        <begin position="567"/>
        <end position="587"/>
    </location>
</feature>
<dbReference type="PANTHER" id="PTHR48125:SF10">
    <property type="entry name" value="OS12G0136300 PROTEIN"/>
    <property type="match status" value="1"/>
</dbReference>
<dbReference type="Proteomes" id="UP001497453">
    <property type="component" value="Chromosome 2"/>
</dbReference>
<feature type="region of interest" description="Disordered" evidence="2">
    <location>
        <begin position="1159"/>
        <end position="1190"/>
    </location>
</feature>
<feature type="region of interest" description="Disordered" evidence="2">
    <location>
        <begin position="769"/>
        <end position="790"/>
    </location>
</feature>
<feature type="region of interest" description="Disordered" evidence="2">
    <location>
        <begin position="815"/>
        <end position="840"/>
    </location>
</feature>
<keyword evidence="5" id="KW-1185">Reference proteome</keyword>
<organism evidence="4 5">
    <name type="scientific">Somion occarium</name>
    <dbReference type="NCBI Taxonomy" id="3059160"/>
    <lineage>
        <taxon>Eukaryota</taxon>
        <taxon>Fungi</taxon>
        <taxon>Dikarya</taxon>
        <taxon>Basidiomycota</taxon>
        <taxon>Agaricomycotina</taxon>
        <taxon>Agaricomycetes</taxon>
        <taxon>Polyporales</taxon>
        <taxon>Cerrenaceae</taxon>
        <taxon>Somion</taxon>
    </lineage>
</organism>